<sequence>MLLACLHKQKLVDVLLLWMLLHFVEGQFNSDCSDAPNEALRRVCLVLRQIDQASRTRADNQAQQQQSNQVQEVWPPAIPGAPVWQQPTPVPFNARGQTATHPYDCMTLQCLCPSFRPLKFEKIDVEHNGGNSLEDIREECPETAIVIFHLVLH</sequence>
<name>A0A915DYH6_9BILA</name>
<keyword evidence="1" id="KW-0732">Signal</keyword>
<accession>A0A915DYH6</accession>
<dbReference type="AlphaFoldDB" id="A0A915DYH6"/>
<feature type="chain" id="PRO_5036733085" evidence="1">
    <location>
        <begin position="27"/>
        <end position="153"/>
    </location>
</feature>
<organism evidence="2 3">
    <name type="scientific">Ditylenchus dipsaci</name>
    <dbReference type="NCBI Taxonomy" id="166011"/>
    <lineage>
        <taxon>Eukaryota</taxon>
        <taxon>Metazoa</taxon>
        <taxon>Ecdysozoa</taxon>
        <taxon>Nematoda</taxon>
        <taxon>Chromadorea</taxon>
        <taxon>Rhabditida</taxon>
        <taxon>Tylenchina</taxon>
        <taxon>Tylenchomorpha</taxon>
        <taxon>Sphaerularioidea</taxon>
        <taxon>Anguinidae</taxon>
        <taxon>Anguininae</taxon>
        <taxon>Ditylenchus</taxon>
    </lineage>
</organism>
<feature type="signal peptide" evidence="1">
    <location>
        <begin position="1"/>
        <end position="26"/>
    </location>
</feature>
<evidence type="ECO:0000313" key="2">
    <source>
        <dbReference type="Proteomes" id="UP000887574"/>
    </source>
</evidence>
<keyword evidence="2" id="KW-1185">Reference proteome</keyword>
<evidence type="ECO:0000313" key="3">
    <source>
        <dbReference type="WBParaSite" id="jg24519"/>
    </source>
</evidence>
<proteinExistence type="predicted"/>
<reference evidence="3" key="1">
    <citation type="submission" date="2022-11" db="UniProtKB">
        <authorList>
            <consortium name="WormBaseParasite"/>
        </authorList>
    </citation>
    <scope>IDENTIFICATION</scope>
</reference>
<protein>
    <submittedName>
        <fullName evidence="3">Secreted protein</fullName>
    </submittedName>
</protein>
<dbReference type="Proteomes" id="UP000887574">
    <property type="component" value="Unplaced"/>
</dbReference>
<dbReference type="WBParaSite" id="jg24519">
    <property type="protein sequence ID" value="jg24519"/>
    <property type="gene ID" value="jg24519"/>
</dbReference>
<evidence type="ECO:0000256" key="1">
    <source>
        <dbReference type="SAM" id="SignalP"/>
    </source>
</evidence>